<keyword evidence="5" id="KW-1185">Reference proteome</keyword>
<proteinExistence type="inferred from homology"/>
<feature type="domain" description="MmgE/PrpD C-terminal" evidence="3">
    <location>
        <begin position="265"/>
        <end position="401"/>
    </location>
</feature>
<dbReference type="InterPro" id="IPR005656">
    <property type="entry name" value="MmgE_PrpD"/>
</dbReference>
<dbReference type="PANTHER" id="PTHR16943:SF8">
    <property type="entry name" value="2-METHYLCITRATE DEHYDRATASE"/>
    <property type="match status" value="1"/>
</dbReference>
<dbReference type="Gene3D" id="1.10.4100.10">
    <property type="entry name" value="2-methylcitrate dehydratase PrpD"/>
    <property type="match status" value="1"/>
</dbReference>
<dbReference type="Proteomes" id="UP001205337">
    <property type="component" value="Unassembled WGS sequence"/>
</dbReference>
<evidence type="ECO:0000259" key="3">
    <source>
        <dbReference type="Pfam" id="PF19305"/>
    </source>
</evidence>
<protein>
    <submittedName>
        <fullName evidence="4">MmgE/PrpD family protein</fullName>
    </submittedName>
</protein>
<dbReference type="InterPro" id="IPR045336">
    <property type="entry name" value="MmgE_PrpD_N"/>
</dbReference>
<sequence>MTTTATRLAEFAVGTTWSGIPVAAQDAARHLLVDAIACAIAGRDAPARADFAQAARGLGAGRALVVSDPEGAGRAAAALLNAWQATATTMCDVFRPRMCHVSPPLLGAALATTADDTAVEEVLRAVAIGAEVTVRLCEAMDEGWYRGARWHAPGVVGPFGAATTAGLLSGLDAETLERTWGLALLQSAGTFAAIGSPGVKFTQARAALAGVLAVDMTRAGLGGQLDPLEHPDGGLLIAYGGADADAVLRGIGDDWRLHGIALRRWPAASSLQSVIEAVLALRRSGSPERIVVELPPQSFALCADKGWPDQLTALQSARWVAATVWRVGDCRLSDFSPESLLDSETAGLAGRVEVREDVALGDGAARVLVDGAAREVAVALGTPARPLDAAAVEEKLVRTAGDARAARLLAALDDADARALRDALRG</sequence>
<accession>A0ABT1ZGG6</accession>
<evidence type="ECO:0000259" key="2">
    <source>
        <dbReference type="Pfam" id="PF03972"/>
    </source>
</evidence>
<dbReference type="InterPro" id="IPR045337">
    <property type="entry name" value="MmgE_PrpD_C"/>
</dbReference>
<dbReference type="InterPro" id="IPR036148">
    <property type="entry name" value="MmgE/PrpD_sf"/>
</dbReference>
<dbReference type="RefSeq" id="WP_258798892.1">
    <property type="nucleotide sequence ID" value="NZ_JANTHX010000007.1"/>
</dbReference>
<evidence type="ECO:0000313" key="5">
    <source>
        <dbReference type="Proteomes" id="UP001205337"/>
    </source>
</evidence>
<gene>
    <name evidence="4" type="ORF">NUH29_09660</name>
</gene>
<dbReference type="InterPro" id="IPR042183">
    <property type="entry name" value="MmgE/PrpD_sf_1"/>
</dbReference>
<dbReference type="InterPro" id="IPR042188">
    <property type="entry name" value="MmgE/PrpD_sf_2"/>
</dbReference>
<dbReference type="Pfam" id="PF03972">
    <property type="entry name" value="MmgE_PrpD_N"/>
    <property type="match status" value="1"/>
</dbReference>
<reference evidence="4 5" key="1">
    <citation type="submission" date="2022-08" db="EMBL/GenBank/DDBJ databases">
        <authorList>
            <person name="Li F."/>
        </authorList>
    </citation>
    <scope>NUCLEOTIDE SEQUENCE [LARGE SCALE GENOMIC DNA]</scope>
    <source>
        <strain evidence="4 5">10F1B-8-1</strain>
    </source>
</reference>
<comment type="similarity">
    <text evidence="1">Belongs to the PrpD family.</text>
</comment>
<name>A0ABT1ZGG6_9MICO</name>
<evidence type="ECO:0000256" key="1">
    <source>
        <dbReference type="ARBA" id="ARBA00006174"/>
    </source>
</evidence>
<dbReference type="Pfam" id="PF19305">
    <property type="entry name" value="MmgE_PrpD_C"/>
    <property type="match status" value="1"/>
</dbReference>
<dbReference type="Gene3D" id="3.30.1330.120">
    <property type="entry name" value="2-methylcitrate dehydratase PrpD"/>
    <property type="match status" value="1"/>
</dbReference>
<dbReference type="PANTHER" id="PTHR16943">
    <property type="entry name" value="2-METHYLCITRATE DEHYDRATASE-RELATED"/>
    <property type="match status" value="1"/>
</dbReference>
<dbReference type="SUPFAM" id="SSF103378">
    <property type="entry name" value="2-methylcitrate dehydratase PrpD"/>
    <property type="match status" value="1"/>
</dbReference>
<organism evidence="4 5">
    <name type="scientific">Protaetiibacter mangrovi</name>
    <dbReference type="NCBI Taxonomy" id="2970926"/>
    <lineage>
        <taxon>Bacteria</taxon>
        <taxon>Bacillati</taxon>
        <taxon>Actinomycetota</taxon>
        <taxon>Actinomycetes</taxon>
        <taxon>Micrococcales</taxon>
        <taxon>Microbacteriaceae</taxon>
        <taxon>Protaetiibacter</taxon>
    </lineage>
</organism>
<feature type="domain" description="MmgE/PrpD N-terminal" evidence="2">
    <location>
        <begin position="7"/>
        <end position="243"/>
    </location>
</feature>
<dbReference type="EMBL" id="JANTHX010000007">
    <property type="protein sequence ID" value="MCS0499813.1"/>
    <property type="molecule type" value="Genomic_DNA"/>
</dbReference>
<comment type="caution">
    <text evidence="4">The sequence shown here is derived from an EMBL/GenBank/DDBJ whole genome shotgun (WGS) entry which is preliminary data.</text>
</comment>
<evidence type="ECO:0000313" key="4">
    <source>
        <dbReference type="EMBL" id="MCS0499813.1"/>
    </source>
</evidence>